<accession>A0A5B8FVH8</accession>
<gene>
    <name evidence="1" type="ORF">FDP22_14110</name>
</gene>
<dbReference type="OrthoDB" id="9800421at2"/>
<sequence>MPTLRDINGILEDAWTRLDEGADAPAGPAIYPFPGDVAGNDPALIGIHVSNDVDPEAVVPMFERVSLISVAFPAFTDGRGFSIARRLRALGYTGRLRAAGPVIADQFRYLLECGFDEVEVPDALAARQPQEQWARAADEVTLSYQRGYAGRSNILEARRAARDV</sequence>
<dbReference type="AlphaFoldDB" id="A0A5B8FVH8"/>
<dbReference type="InterPro" id="IPR008318">
    <property type="entry name" value="UCP030820"/>
</dbReference>
<dbReference type="EMBL" id="CP040818">
    <property type="protein sequence ID" value="QDL92816.1"/>
    <property type="molecule type" value="Genomic_DNA"/>
</dbReference>
<name>A0A5B8FVH8_9RHOB</name>
<proteinExistence type="predicted"/>
<evidence type="ECO:0000313" key="1">
    <source>
        <dbReference type="EMBL" id="QDL92816.1"/>
    </source>
</evidence>
<reference evidence="1 2" key="1">
    <citation type="submission" date="2019-06" db="EMBL/GenBank/DDBJ databases">
        <title>Genome sequence of Rhodobacteraceae bacterium D4M1.</title>
        <authorList>
            <person name="Cao J."/>
        </authorList>
    </citation>
    <scope>NUCLEOTIDE SEQUENCE [LARGE SCALE GENOMIC DNA]</scope>
    <source>
        <strain evidence="1 2">D4M1</strain>
    </source>
</reference>
<protein>
    <submittedName>
        <fullName evidence="1">DUF934 domain-containing protein</fullName>
    </submittedName>
</protein>
<dbReference type="KEGG" id="ppru:FDP22_14110"/>
<organism evidence="1 2">
    <name type="scientific">Paroceanicella profunda</name>
    <dbReference type="NCBI Taxonomy" id="2579971"/>
    <lineage>
        <taxon>Bacteria</taxon>
        <taxon>Pseudomonadati</taxon>
        <taxon>Pseudomonadota</taxon>
        <taxon>Alphaproteobacteria</taxon>
        <taxon>Rhodobacterales</taxon>
        <taxon>Paracoccaceae</taxon>
        <taxon>Paroceanicella</taxon>
    </lineage>
</organism>
<keyword evidence="2" id="KW-1185">Reference proteome</keyword>
<dbReference type="Pfam" id="PF06073">
    <property type="entry name" value="DUF934"/>
    <property type="match status" value="1"/>
</dbReference>
<evidence type="ECO:0000313" key="2">
    <source>
        <dbReference type="Proteomes" id="UP000305888"/>
    </source>
</evidence>
<dbReference type="Proteomes" id="UP000305888">
    <property type="component" value="Chromosome"/>
</dbReference>
<dbReference type="RefSeq" id="WP_138574619.1">
    <property type="nucleotide sequence ID" value="NZ_CP040818.1"/>
</dbReference>